<proteinExistence type="predicted"/>
<name>A0AAV1Q6Z0_SCOSC</name>
<dbReference type="AlphaFoldDB" id="A0AAV1Q6Z0"/>
<evidence type="ECO:0000256" key="1">
    <source>
        <dbReference type="SAM" id="MobiDB-lite"/>
    </source>
</evidence>
<comment type="caution">
    <text evidence="2">The sequence shown here is derived from an EMBL/GenBank/DDBJ whole genome shotgun (WGS) entry which is preliminary data.</text>
</comment>
<accession>A0AAV1Q6Z0</accession>
<evidence type="ECO:0000313" key="3">
    <source>
        <dbReference type="Proteomes" id="UP001314229"/>
    </source>
</evidence>
<protein>
    <submittedName>
        <fullName evidence="2">Uncharacterized protein LOC124857001</fullName>
    </submittedName>
</protein>
<sequence length="251" mass="27180">MDEPAFDFLPASGELIGMSYLYNQSNQMLQDFPDDLVEPDGGEELEIEEEEEEDEEDIADEGVDELVFDSLVPLQLPHHVLSSQLIPESSSGDQEGAVSRSTISVDAERDPSTSVYQDMPPLEGEEEEPIAGPSWAFPAPSTSITAATAAVVTSTPLAATLPPNTTASTDAPTTSTMYNRKRMMARQAEAAKRGKTLKFRAPSIVHCGSCGKRKIKETGHRLLTKANGQRVNYCPVAAVGQRPEDWLAGLE</sequence>
<dbReference type="Proteomes" id="UP001314229">
    <property type="component" value="Unassembled WGS sequence"/>
</dbReference>
<dbReference type="EMBL" id="CAWUFR010000666">
    <property type="protein sequence ID" value="CAK6980257.1"/>
    <property type="molecule type" value="Genomic_DNA"/>
</dbReference>
<organism evidence="2 3">
    <name type="scientific">Scomber scombrus</name>
    <name type="common">Atlantic mackerel</name>
    <name type="synonym">Scomber vernalis</name>
    <dbReference type="NCBI Taxonomy" id="13677"/>
    <lineage>
        <taxon>Eukaryota</taxon>
        <taxon>Metazoa</taxon>
        <taxon>Chordata</taxon>
        <taxon>Craniata</taxon>
        <taxon>Vertebrata</taxon>
        <taxon>Euteleostomi</taxon>
        <taxon>Actinopterygii</taxon>
        <taxon>Neopterygii</taxon>
        <taxon>Teleostei</taxon>
        <taxon>Neoteleostei</taxon>
        <taxon>Acanthomorphata</taxon>
        <taxon>Pelagiaria</taxon>
        <taxon>Scombriformes</taxon>
        <taxon>Scombridae</taxon>
        <taxon>Scomber</taxon>
    </lineage>
</organism>
<keyword evidence="3" id="KW-1185">Reference proteome</keyword>
<reference evidence="2 3" key="1">
    <citation type="submission" date="2024-01" db="EMBL/GenBank/DDBJ databases">
        <authorList>
            <person name="Alioto T."/>
            <person name="Alioto T."/>
            <person name="Gomez Garrido J."/>
        </authorList>
    </citation>
    <scope>NUCLEOTIDE SEQUENCE [LARGE SCALE GENOMIC DNA]</scope>
</reference>
<feature type="region of interest" description="Disordered" evidence="1">
    <location>
        <begin position="31"/>
        <end position="63"/>
    </location>
</feature>
<evidence type="ECO:0000313" key="2">
    <source>
        <dbReference type="EMBL" id="CAK6980257.1"/>
    </source>
</evidence>
<feature type="region of interest" description="Disordered" evidence="1">
    <location>
        <begin position="86"/>
        <end position="130"/>
    </location>
</feature>
<feature type="compositionally biased region" description="Polar residues" evidence="1">
    <location>
        <begin position="86"/>
        <end position="104"/>
    </location>
</feature>
<gene>
    <name evidence="2" type="ORF">FSCOSCO3_A036943</name>
</gene>
<feature type="compositionally biased region" description="Acidic residues" evidence="1">
    <location>
        <begin position="32"/>
        <end position="63"/>
    </location>
</feature>